<evidence type="ECO:0000313" key="2">
    <source>
        <dbReference type="EMBL" id="GLJ63000.1"/>
    </source>
</evidence>
<protein>
    <submittedName>
        <fullName evidence="2">General stress protein</fullName>
    </submittedName>
</protein>
<dbReference type="Pfam" id="PF16242">
    <property type="entry name" value="Pyrid_ox_like"/>
    <property type="match status" value="1"/>
</dbReference>
<proteinExistence type="predicted"/>
<dbReference type="InterPro" id="IPR038725">
    <property type="entry name" value="YdaG_split_barrel_FMN-bd"/>
</dbReference>
<accession>A0A9W6H5L9</accession>
<dbReference type="Proteomes" id="UP001142462">
    <property type="component" value="Unassembled WGS sequence"/>
</dbReference>
<evidence type="ECO:0000313" key="3">
    <source>
        <dbReference type="Proteomes" id="UP001142462"/>
    </source>
</evidence>
<gene>
    <name evidence="2" type="ORF">GCM10017576_31310</name>
</gene>
<dbReference type="PANTHER" id="PTHR34818:SF1">
    <property type="entry name" value="PROTEIN BLI-3"/>
    <property type="match status" value="1"/>
</dbReference>
<dbReference type="EMBL" id="BSEJ01000021">
    <property type="protein sequence ID" value="GLJ63000.1"/>
    <property type="molecule type" value="Genomic_DNA"/>
</dbReference>
<dbReference type="SUPFAM" id="SSF50475">
    <property type="entry name" value="FMN-binding split barrel"/>
    <property type="match status" value="1"/>
</dbReference>
<keyword evidence="3" id="KW-1185">Reference proteome</keyword>
<organism evidence="2 3">
    <name type="scientific">Microbacterium barkeri</name>
    <dbReference type="NCBI Taxonomy" id="33917"/>
    <lineage>
        <taxon>Bacteria</taxon>
        <taxon>Bacillati</taxon>
        <taxon>Actinomycetota</taxon>
        <taxon>Actinomycetes</taxon>
        <taxon>Micrococcales</taxon>
        <taxon>Microbacteriaceae</taxon>
        <taxon>Microbacterium</taxon>
    </lineage>
</organism>
<name>A0A9W6H5L9_9MICO</name>
<dbReference type="AlphaFoldDB" id="A0A9W6H5L9"/>
<evidence type="ECO:0000259" key="1">
    <source>
        <dbReference type="Pfam" id="PF16242"/>
    </source>
</evidence>
<dbReference type="InterPro" id="IPR012349">
    <property type="entry name" value="Split_barrel_FMN-bd"/>
</dbReference>
<feature type="domain" description="General stress protein FMN-binding split barrel" evidence="1">
    <location>
        <begin position="11"/>
        <end position="156"/>
    </location>
</feature>
<dbReference type="RefSeq" id="WP_271174675.1">
    <property type="nucleotide sequence ID" value="NZ_BSEJ01000021.1"/>
</dbReference>
<sequence length="165" mass="18084">MQETPHATDEDLARIAGIVKSAKIGLLTTTSPEGQLHSRPLAAQDVEFDGDLWFFTQDPSEKVRDIAVHPAVNVAFESGKGYLSVAGTAEVVHDRAKVDEYWTPAVEAWFHEGREDPTVALIRVRAESAEYWATDEPGIVSAFKIAKAVVTRTQPDVGENRAVEL</sequence>
<dbReference type="PANTHER" id="PTHR34818">
    <property type="entry name" value="PROTEIN BLI-3"/>
    <property type="match status" value="1"/>
</dbReference>
<reference evidence="2" key="2">
    <citation type="submission" date="2023-01" db="EMBL/GenBank/DDBJ databases">
        <authorList>
            <person name="Sun Q."/>
            <person name="Evtushenko L."/>
        </authorList>
    </citation>
    <scope>NUCLEOTIDE SEQUENCE</scope>
    <source>
        <strain evidence="2">VKM Ac-1020</strain>
    </source>
</reference>
<dbReference type="Gene3D" id="2.30.110.10">
    <property type="entry name" value="Electron Transport, Fmn-binding Protein, Chain A"/>
    <property type="match status" value="1"/>
</dbReference>
<comment type="caution">
    <text evidence="2">The sequence shown here is derived from an EMBL/GenBank/DDBJ whole genome shotgun (WGS) entry which is preliminary data.</text>
</comment>
<reference evidence="2" key="1">
    <citation type="journal article" date="2014" name="Int. J. Syst. Evol. Microbiol.">
        <title>Complete genome sequence of Corynebacterium casei LMG S-19264T (=DSM 44701T), isolated from a smear-ripened cheese.</title>
        <authorList>
            <consortium name="US DOE Joint Genome Institute (JGI-PGF)"/>
            <person name="Walter F."/>
            <person name="Albersmeier A."/>
            <person name="Kalinowski J."/>
            <person name="Ruckert C."/>
        </authorList>
    </citation>
    <scope>NUCLEOTIDE SEQUENCE</scope>
    <source>
        <strain evidence="2">VKM Ac-1020</strain>
    </source>
</reference>
<dbReference type="InterPro" id="IPR052917">
    <property type="entry name" value="Stress-Dev_Protein"/>
</dbReference>